<evidence type="ECO:0000313" key="2">
    <source>
        <dbReference type="Proteomes" id="UP001732700"/>
    </source>
</evidence>
<reference evidence="1" key="2">
    <citation type="submission" date="2025-09" db="UniProtKB">
        <authorList>
            <consortium name="EnsemblPlants"/>
        </authorList>
    </citation>
    <scope>IDENTIFICATION</scope>
</reference>
<dbReference type="Proteomes" id="UP001732700">
    <property type="component" value="Chromosome 5D"/>
</dbReference>
<reference evidence="1" key="1">
    <citation type="submission" date="2021-05" db="EMBL/GenBank/DDBJ databases">
        <authorList>
            <person name="Scholz U."/>
            <person name="Mascher M."/>
            <person name="Fiebig A."/>
        </authorList>
    </citation>
    <scope>NUCLEOTIDE SEQUENCE [LARGE SCALE GENOMIC DNA]</scope>
</reference>
<sequence>MSASENQAAQTSKGTDDMKVDRPWNIVHIRLPPKKRLPDASLILSKKVPRNNTESKEVPEPITDNLGKNLITAPLEGEANIHSPRAGLCNEAHSNIMSKTLSAESESDTSGDKLLDEVSILSKNLRVAAEEQGSDVGSYSAKQGLCEETNNNNPSMVLPLLVQELPEDNIDSSQSPRVGLCDGTISNILSQTQSVESQSDTSGDKVLNGANDCTLSKNLRVAAEEQGGDASSYAGLSDEANNNIPSMTIPLPDQELPEGHIDNGRSKSITTTGKQSTDEHNKSPRKELLYDNESKAEEEEGNYPNWNPTITTVKYEKMFAEANHPIPCKKLSADAKNNRPSKRPTDSANKRNESVYKRRRTSSVQATGTSKNTPGMKLSASVGQAVEQSTNAANMDVIKVYQEFETKNKGTVYLDNLSHQATESKTNRSRTLSATVIEHEVFEHANHPIPTKKLSGMARNMAPSNRPTDPAKKNNPRKRPRTSAVQATDTSENASDPAKKSTPCKRPRTSAVQATDTSENASAMKLATSDGEAVNQSNKSAADLEAIKQYQEFKEKVKRTVYLDNLSPQATEAVIRAALSQFCTIRKVSFVVNYTIPYDIPQSAFVEMETEKDAEAVVSMLQGFPFMMSGMPRPVRAIHATAEMFNDRPRKPGSKLEFRWVRYPDRDYETIKKLKLLSRKHEVENFALIEHELEEEKLLAVKQQEDLNCNYKMMETMDSVLLSGMSSYISKIYNVSWNDVF</sequence>
<name>A0ACD5Y7N0_AVESA</name>
<proteinExistence type="predicted"/>
<evidence type="ECO:0000313" key="1">
    <source>
        <dbReference type="EnsemblPlants" id="AVESA.00010b.r2.5DG0955800.2.CDS"/>
    </source>
</evidence>
<dbReference type="EnsemblPlants" id="AVESA.00010b.r2.5DG0955800.2">
    <property type="protein sequence ID" value="AVESA.00010b.r2.5DG0955800.2.CDS"/>
    <property type="gene ID" value="AVESA.00010b.r2.5DG0955800"/>
</dbReference>
<accession>A0ACD5Y7N0</accession>
<keyword evidence="2" id="KW-1185">Reference proteome</keyword>
<protein>
    <submittedName>
        <fullName evidence="1">Uncharacterized protein</fullName>
    </submittedName>
</protein>
<organism evidence="1 2">
    <name type="scientific">Avena sativa</name>
    <name type="common">Oat</name>
    <dbReference type="NCBI Taxonomy" id="4498"/>
    <lineage>
        <taxon>Eukaryota</taxon>
        <taxon>Viridiplantae</taxon>
        <taxon>Streptophyta</taxon>
        <taxon>Embryophyta</taxon>
        <taxon>Tracheophyta</taxon>
        <taxon>Spermatophyta</taxon>
        <taxon>Magnoliopsida</taxon>
        <taxon>Liliopsida</taxon>
        <taxon>Poales</taxon>
        <taxon>Poaceae</taxon>
        <taxon>BOP clade</taxon>
        <taxon>Pooideae</taxon>
        <taxon>Poodae</taxon>
        <taxon>Poeae</taxon>
        <taxon>Poeae Chloroplast Group 1 (Aveneae type)</taxon>
        <taxon>Aveninae</taxon>
        <taxon>Avena</taxon>
    </lineage>
</organism>